<keyword evidence="3" id="KW-1185">Reference proteome</keyword>
<dbReference type="Pfam" id="PF16241">
    <property type="entry name" value="DUF4900"/>
    <property type="match status" value="1"/>
</dbReference>
<reference evidence="3" key="1">
    <citation type="journal article" date="2019" name="Int. J. Syst. Evol. Microbiol.">
        <title>The Global Catalogue of Microorganisms (GCM) 10K type strain sequencing project: providing services to taxonomists for standard genome sequencing and annotation.</title>
        <authorList>
            <consortium name="The Broad Institute Genomics Platform"/>
            <consortium name="The Broad Institute Genome Sequencing Center for Infectious Disease"/>
            <person name="Wu L."/>
            <person name="Ma J."/>
        </authorList>
    </citation>
    <scope>NUCLEOTIDE SEQUENCE [LARGE SCALE GENOMIC DNA]</scope>
    <source>
        <strain evidence="3">JCM 31047</strain>
    </source>
</reference>
<dbReference type="Proteomes" id="UP000600547">
    <property type="component" value="Unassembled WGS sequence"/>
</dbReference>
<evidence type="ECO:0008006" key="4">
    <source>
        <dbReference type="Google" id="ProtNLM"/>
    </source>
</evidence>
<evidence type="ECO:0000313" key="3">
    <source>
        <dbReference type="Proteomes" id="UP000600547"/>
    </source>
</evidence>
<organism evidence="2 3">
    <name type="scientific">Deinococcus arenae</name>
    <dbReference type="NCBI Taxonomy" id="1452751"/>
    <lineage>
        <taxon>Bacteria</taxon>
        <taxon>Thermotogati</taxon>
        <taxon>Deinococcota</taxon>
        <taxon>Deinococci</taxon>
        <taxon>Deinococcales</taxon>
        <taxon>Deinococcaceae</taxon>
        <taxon>Deinococcus</taxon>
    </lineage>
</organism>
<dbReference type="AlphaFoldDB" id="A0A8H9GQH8"/>
<protein>
    <recommendedName>
        <fullName evidence="4">DUF4900 domain-containing protein</fullName>
    </recommendedName>
</protein>
<dbReference type="RefSeq" id="WP_110828966.1">
    <property type="nucleotide sequence ID" value="NZ_BMQG01000007.1"/>
</dbReference>
<gene>
    <name evidence="2" type="ORF">GCM10008956_22800</name>
</gene>
<dbReference type="InterPro" id="IPR032601">
    <property type="entry name" value="DUF4900"/>
</dbReference>
<evidence type="ECO:0000256" key="1">
    <source>
        <dbReference type="SAM" id="MobiDB-lite"/>
    </source>
</evidence>
<feature type="compositionally biased region" description="Basic and acidic residues" evidence="1">
    <location>
        <begin position="655"/>
        <end position="666"/>
    </location>
</feature>
<evidence type="ECO:0000313" key="2">
    <source>
        <dbReference type="EMBL" id="GGM46067.1"/>
    </source>
</evidence>
<accession>A0A8H9GQH8</accession>
<comment type="caution">
    <text evidence="2">The sequence shown here is derived from an EMBL/GenBank/DDBJ whole genome shotgun (WGS) entry which is preliminary data.</text>
</comment>
<feature type="region of interest" description="Disordered" evidence="1">
    <location>
        <begin position="644"/>
        <end position="666"/>
    </location>
</feature>
<sequence>MRPTERTQGATLIVSLLLVMLLLAVIMSVTAQVTLSARRSSTDQESILRAQLAAESGTALVQARLRVMSTLLRSAQFKPADTPVVMDDLAALCGLSSLPSVPVGSDVCDLSSRPQGLRDAGDARVRLLVRAVSASAFAAAGLDGGTDAKRAAYWSDLFSGPDGSTLTGAPTSATYAVTYGLRPTRLTRSGVSEYRLFFTMPDAQVTGAAASATRQVRLRAEQTGLNLVIQRPSLAPNALFTNHHFASPEAEAAGDRITFTSRTMFSGPVHTNGQFRFMGRPWFGGAVTSAGCRAGQIQTAPLPTGDSCGSDPEPGAYFDSTFQAQANMTPSPDAPTFCYAGNPACAANPDVAPSFPQGVTWNAPFVQLPVNGNDQAAAAQSGGLLISGTVSNLQLYRASVGGQDSQRITYTVGGVTVNLAVGANGKLRILDGSGNWVSAARAADGSVAPGSPQADFNGVVYVNGEVADLNAGPDPIGAAVAPFSGLTVAASGNVNITSDLTYADPPCSGQHTRNPDGSVTPATCANLGARNILGIYSSGGNVNLVSPQSGQPTRLGNDPRIHAVLMAGQGAVQVQGYNTGSPLGNVNLIGGVIENYYGAFGTTSGNVQQTGYGRNFVFDPRTLSGVEPPFFPTSRTWTMALVTTPTGTTQPLDPVELRGDTVSEAP</sequence>
<proteinExistence type="predicted"/>
<name>A0A8H9GQH8_9DEIO</name>
<dbReference type="EMBL" id="BMQG01000007">
    <property type="protein sequence ID" value="GGM46067.1"/>
    <property type="molecule type" value="Genomic_DNA"/>
</dbReference>